<proteinExistence type="predicted"/>
<evidence type="ECO:0008006" key="3">
    <source>
        <dbReference type="Google" id="ProtNLM"/>
    </source>
</evidence>
<dbReference type="EMBL" id="JBBMEI010000044">
    <property type="protein sequence ID" value="MEQ2359240.1"/>
    <property type="molecule type" value="Genomic_DNA"/>
</dbReference>
<sequence length="114" mass="12737">MNSFININNITGNSNSIVISGKQNEVNYGSKKTNNGEWKEARKCVEEDENLNEKQREILKKILSKAEESPSAEGQQATRNDFQTFVDCAGKTAEKIVKAFSKIKSVAEYFGISQ</sequence>
<evidence type="ECO:0000313" key="1">
    <source>
        <dbReference type="EMBL" id="MEQ2359240.1"/>
    </source>
</evidence>
<evidence type="ECO:0000313" key="2">
    <source>
        <dbReference type="Proteomes" id="UP001446032"/>
    </source>
</evidence>
<reference evidence="1 2" key="1">
    <citation type="submission" date="2024-03" db="EMBL/GenBank/DDBJ databases">
        <title>Human intestinal bacterial collection.</title>
        <authorList>
            <person name="Pauvert C."/>
            <person name="Hitch T.C.A."/>
            <person name="Clavel T."/>
        </authorList>
    </citation>
    <scope>NUCLEOTIDE SEQUENCE [LARGE SCALE GENOMIC DNA]</scope>
    <source>
        <strain evidence="1 2">CLA-AA-H95</strain>
    </source>
</reference>
<protein>
    <recommendedName>
        <fullName evidence="3">Chemotaxis protein</fullName>
    </recommendedName>
</protein>
<name>A0ABV1AM27_9FIRM</name>
<keyword evidence="2" id="KW-1185">Reference proteome</keyword>
<dbReference type="RefSeq" id="WP_022214516.1">
    <property type="nucleotide sequence ID" value="NZ_JBBMEI010000044.1"/>
</dbReference>
<comment type="caution">
    <text evidence="1">The sequence shown here is derived from an EMBL/GenBank/DDBJ whole genome shotgun (WGS) entry which is preliminary data.</text>
</comment>
<accession>A0ABV1AM27</accession>
<gene>
    <name evidence="1" type="ORF">WMO75_13065</name>
</gene>
<dbReference type="Proteomes" id="UP001446032">
    <property type="component" value="Unassembled WGS sequence"/>
</dbReference>
<organism evidence="1 2">
    <name type="scientific">Blautia intestinihominis</name>
    <dbReference type="NCBI Taxonomy" id="3133152"/>
    <lineage>
        <taxon>Bacteria</taxon>
        <taxon>Bacillati</taxon>
        <taxon>Bacillota</taxon>
        <taxon>Clostridia</taxon>
        <taxon>Lachnospirales</taxon>
        <taxon>Lachnospiraceae</taxon>
        <taxon>Blautia</taxon>
    </lineage>
</organism>